<protein>
    <submittedName>
        <fullName evidence="1">Uncharacterized protein</fullName>
    </submittedName>
</protein>
<dbReference type="RefSeq" id="WP_238479682.1">
    <property type="nucleotide sequence ID" value="NZ_CP064786.1"/>
</dbReference>
<proteinExistence type="predicted"/>
<name>A0A897MWK0_9EURY</name>
<dbReference type="Proteomes" id="UP000663586">
    <property type="component" value="Chromosome"/>
</dbReference>
<dbReference type="AlphaFoldDB" id="A0A897MWK0"/>
<gene>
    <name evidence="1" type="ORF">AArcS_1319</name>
</gene>
<keyword evidence="2" id="KW-1185">Reference proteome</keyword>
<reference evidence="1" key="1">
    <citation type="submission" date="2020-11" db="EMBL/GenBank/DDBJ databases">
        <title>Carbohydrate-dependent, anaerobic sulfur respiration: A novel catabolism in halophilic archaea.</title>
        <authorList>
            <person name="Sorokin D.Y."/>
            <person name="Messina E."/>
            <person name="Smedile F."/>
            <person name="La Cono V."/>
            <person name="Hallsworth J.E."/>
            <person name="Yakimov M.M."/>
        </authorList>
    </citation>
    <scope>NUCLEOTIDE SEQUENCE</scope>
    <source>
        <strain evidence="1">AArc-S</strain>
    </source>
</reference>
<dbReference type="GeneID" id="70684701"/>
<dbReference type="KEGG" id="hara:AArcS_1319"/>
<evidence type="ECO:0000313" key="1">
    <source>
        <dbReference type="EMBL" id="QSG02536.1"/>
    </source>
</evidence>
<sequence>MTRYLDIALACAIAPVDEIEDGSLSARQQLDEVVVQRDRGGFDMQVACFDVDDLYPLLPESLRRSA</sequence>
<evidence type="ECO:0000313" key="2">
    <source>
        <dbReference type="Proteomes" id="UP000663586"/>
    </source>
</evidence>
<accession>A0A897MWK0</accession>
<organism evidence="1 2">
    <name type="scientific">Natranaeroarchaeum sulfidigenes</name>
    <dbReference type="NCBI Taxonomy" id="2784880"/>
    <lineage>
        <taxon>Archaea</taxon>
        <taxon>Methanobacteriati</taxon>
        <taxon>Methanobacteriota</taxon>
        <taxon>Stenosarchaea group</taxon>
        <taxon>Halobacteria</taxon>
        <taxon>Halobacteriales</taxon>
        <taxon>Natronoarchaeaceae</taxon>
        <taxon>Natranaeroarchaeum</taxon>
    </lineage>
</organism>
<dbReference type="EMBL" id="CP064786">
    <property type="protein sequence ID" value="QSG02536.1"/>
    <property type="molecule type" value="Genomic_DNA"/>
</dbReference>